<dbReference type="InterPro" id="IPR012674">
    <property type="entry name" value="Calycin"/>
</dbReference>
<evidence type="ECO:0000313" key="12">
    <source>
        <dbReference type="EMBL" id="CAG5896515.1"/>
    </source>
</evidence>
<dbReference type="Gene3D" id="2.40.128.20">
    <property type="match status" value="2"/>
</dbReference>
<keyword evidence="7" id="KW-0446">Lipid-binding</keyword>
<dbReference type="CDD" id="cd19437">
    <property type="entry name" value="lipocalin_apoD-like"/>
    <property type="match status" value="2"/>
</dbReference>
<dbReference type="PRINTS" id="PR00179">
    <property type="entry name" value="LIPOCALIN"/>
</dbReference>
<gene>
    <name evidence="12" type="ORF">MMEN_LOCUS7594</name>
</gene>
<keyword evidence="8" id="KW-1015">Disulfide bond</keyword>
<evidence type="ECO:0000256" key="7">
    <source>
        <dbReference type="ARBA" id="ARBA00023121"/>
    </source>
</evidence>
<dbReference type="PANTHER" id="PTHR10612">
    <property type="entry name" value="APOLIPOPROTEIN D"/>
    <property type="match status" value="1"/>
</dbReference>
<evidence type="ECO:0000259" key="11">
    <source>
        <dbReference type="Pfam" id="PF08212"/>
    </source>
</evidence>
<evidence type="ECO:0000256" key="10">
    <source>
        <dbReference type="ARBA" id="ARBA00023283"/>
    </source>
</evidence>
<dbReference type="GO" id="GO:0008289">
    <property type="term" value="F:lipid binding"/>
    <property type="evidence" value="ECO:0007669"/>
    <property type="project" value="UniProtKB-KW"/>
</dbReference>
<keyword evidence="10" id="KW-0873">Pyrrolidone carboxylic acid</keyword>
<comment type="similarity">
    <text evidence="2">Belongs to the calycin superfamily. Lipocalin family.</text>
</comment>
<dbReference type="InterPro" id="IPR026222">
    <property type="entry name" value="ApoD_vertbrte"/>
</dbReference>
<keyword evidence="13" id="KW-1185">Reference proteome</keyword>
<dbReference type="EMBL" id="CAJRST010007779">
    <property type="protein sequence ID" value="CAG5896515.1"/>
    <property type="molecule type" value="Genomic_DNA"/>
</dbReference>
<comment type="caution">
    <text evidence="12">The sequence shown here is derived from an EMBL/GenBank/DDBJ whole genome shotgun (WGS) entry which is preliminary data.</text>
</comment>
<dbReference type="GO" id="GO:0007420">
    <property type="term" value="P:brain development"/>
    <property type="evidence" value="ECO:0007669"/>
    <property type="project" value="InterPro"/>
</dbReference>
<keyword evidence="9" id="KW-0325">Glycoprotein</keyword>
<organism evidence="12 13">
    <name type="scientific">Menidia menidia</name>
    <name type="common">Atlantic silverside</name>
    <dbReference type="NCBI Taxonomy" id="238744"/>
    <lineage>
        <taxon>Eukaryota</taxon>
        <taxon>Metazoa</taxon>
        <taxon>Chordata</taxon>
        <taxon>Craniata</taxon>
        <taxon>Vertebrata</taxon>
        <taxon>Euteleostomi</taxon>
        <taxon>Actinopterygii</taxon>
        <taxon>Neopterygii</taxon>
        <taxon>Teleostei</taxon>
        <taxon>Neoteleostei</taxon>
        <taxon>Acanthomorphata</taxon>
        <taxon>Ovalentaria</taxon>
        <taxon>Atherinomorphae</taxon>
        <taxon>Atheriniformes</taxon>
        <taxon>Atherinopsidae</taxon>
        <taxon>Menidiinae</taxon>
        <taxon>Menidia</taxon>
    </lineage>
</organism>
<dbReference type="GO" id="GO:0000302">
    <property type="term" value="P:response to reactive oxygen species"/>
    <property type="evidence" value="ECO:0007669"/>
    <property type="project" value="TreeGrafter"/>
</dbReference>
<dbReference type="PANTHER" id="PTHR10612:SF58">
    <property type="entry name" value="APOLIPOPROTEIN D"/>
    <property type="match status" value="1"/>
</dbReference>
<evidence type="ECO:0000256" key="3">
    <source>
        <dbReference type="ARBA" id="ARBA00019890"/>
    </source>
</evidence>
<dbReference type="PRINTS" id="PR02058">
    <property type="entry name" value="APODVERTBRTE"/>
</dbReference>
<dbReference type="PROSITE" id="PS00213">
    <property type="entry name" value="LIPOCALIN"/>
    <property type="match status" value="1"/>
</dbReference>
<dbReference type="InterPro" id="IPR002969">
    <property type="entry name" value="ApolipopD"/>
</dbReference>
<dbReference type="SUPFAM" id="SSF50814">
    <property type="entry name" value="Lipocalins"/>
    <property type="match status" value="2"/>
</dbReference>
<evidence type="ECO:0000256" key="6">
    <source>
        <dbReference type="ARBA" id="ARBA00022729"/>
    </source>
</evidence>
<dbReference type="Pfam" id="PF08212">
    <property type="entry name" value="Lipocalin_2"/>
    <property type="match status" value="2"/>
</dbReference>
<keyword evidence="6" id="KW-0732">Signal</keyword>
<dbReference type="AlphaFoldDB" id="A0A8S4AX68"/>
<keyword evidence="5" id="KW-0964">Secreted</keyword>
<dbReference type="GO" id="GO:0005737">
    <property type="term" value="C:cytoplasm"/>
    <property type="evidence" value="ECO:0007669"/>
    <property type="project" value="TreeGrafter"/>
</dbReference>
<evidence type="ECO:0000256" key="2">
    <source>
        <dbReference type="ARBA" id="ARBA00006889"/>
    </source>
</evidence>
<dbReference type="GO" id="GO:0006869">
    <property type="term" value="P:lipid transport"/>
    <property type="evidence" value="ECO:0007669"/>
    <property type="project" value="InterPro"/>
</dbReference>
<dbReference type="PRINTS" id="PR01219">
    <property type="entry name" value="APOLIPOPROTD"/>
</dbReference>
<evidence type="ECO:0000256" key="8">
    <source>
        <dbReference type="ARBA" id="ARBA00023157"/>
    </source>
</evidence>
<dbReference type="GO" id="GO:0006629">
    <property type="term" value="P:lipid metabolic process"/>
    <property type="evidence" value="ECO:0007669"/>
    <property type="project" value="TreeGrafter"/>
</dbReference>
<feature type="domain" description="Lipocalin/cytosolic fatty-acid binding" evidence="11">
    <location>
        <begin position="162"/>
        <end position="303"/>
    </location>
</feature>
<name>A0A8S4AX68_9TELE</name>
<accession>A0A8S4AX68</accession>
<comment type="subcellular location">
    <subcellularLocation>
        <location evidence="1">Secreted</location>
    </subcellularLocation>
</comment>
<dbReference type="GO" id="GO:0042246">
    <property type="term" value="P:tissue regeneration"/>
    <property type="evidence" value="ECO:0007669"/>
    <property type="project" value="InterPro"/>
</dbReference>
<dbReference type="Proteomes" id="UP000677803">
    <property type="component" value="Unassembled WGS sequence"/>
</dbReference>
<dbReference type="GO" id="GO:0005576">
    <property type="term" value="C:extracellular region"/>
    <property type="evidence" value="ECO:0007669"/>
    <property type="project" value="UniProtKB-SubCell"/>
</dbReference>
<reference evidence="12" key="1">
    <citation type="submission" date="2021-05" db="EMBL/GenBank/DDBJ databases">
        <authorList>
            <person name="Tigano A."/>
        </authorList>
    </citation>
    <scope>NUCLEOTIDE SEQUENCE</scope>
</reference>
<feature type="domain" description="Lipocalin/cytosolic fatty-acid binding" evidence="11">
    <location>
        <begin position="382"/>
        <end position="521"/>
    </location>
</feature>
<evidence type="ECO:0000256" key="4">
    <source>
        <dbReference type="ARBA" id="ARBA00022448"/>
    </source>
</evidence>
<sequence length="531" mass="59567">MQVIQGGTVDKDIVAVWHALTTSEQHGLNDLGCNSCAHLVQEILCQVGHWHEEEEGDQDYAIFLETLSHKLGHFVSETISKGELHETPVVLLRRAEATPQLLNPGIGLLGFAVACVLHRERLWRKMNAIQVFSVTLLSVLAANAQVIMPGRCPSATVQQNFDAAAYLGKWYEVQRLPHTFQRGQCSTATYSLKSPGVVGVLNRELLADGTVDEIIGTAEPSATEPAKLLVYFFENSPPAPYWVLSTDYDNYALVYSCTDLGFLHVDFTWILSRQPTLPEETLEELHSTLNSLGVRVDKLLDTNQDEAYCSPMNYWFNTKSPIDSTEQHHGKTSRRTTSVTRPVITMKSFLLLAFVLTLPVIRAQVPHWGPCPEPAVQPAFSLKQFMGRWFEIAKLPAQFEKGRCIETNFTMRTDNSIRVVSSEILKGELKKIEGTGVIEDIKNPAKLGISYSYVLPYSPYWILSTDYVNSALVYSCTDVLRLFHVDFAWVLGRKRSLPESTIDKAREIFATNNIDVTRMIPSRQQGCDKTL</sequence>
<protein>
    <recommendedName>
        <fullName evidence="3">Apolipoprotein D</fullName>
    </recommendedName>
</protein>
<evidence type="ECO:0000256" key="9">
    <source>
        <dbReference type="ARBA" id="ARBA00023180"/>
    </source>
</evidence>
<evidence type="ECO:0000313" key="13">
    <source>
        <dbReference type="Proteomes" id="UP000677803"/>
    </source>
</evidence>
<dbReference type="FunFam" id="2.40.128.20:FF:000003">
    <property type="entry name" value="Apolipoprotein D"/>
    <property type="match status" value="2"/>
</dbReference>
<evidence type="ECO:0000256" key="1">
    <source>
        <dbReference type="ARBA" id="ARBA00004613"/>
    </source>
</evidence>
<proteinExistence type="inferred from homology"/>
<evidence type="ECO:0000256" key="5">
    <source>
        <dbReference type="ARBA" id="ARBA00022525"/>
    </source>
</evidence>
<dbReference type="OrthoDB" id="565904at2759"/>
<dbReference type="InterPro" id="IPR000566">
    <property type="entry name" value="Lipocln_cytosolic_FA-bd_dom"/>
</dbReference>
<keyword evidence="4" id="KW-0813">Transport</keyword>
<dbReference type="InterPro" id="IPR022272">
    <property type="entry name" value="Lipocalin_CS"/>
</dbReference>